<proteinExistence type="predicted"/>
<evidence type="ECO:0000313" key="2">
    <source>
        <dbReference type="EMBL" id="KAJ7034310.1"/>
    </source>
</evidence>
<protein>
    <submittedName>
        <fullName evidence="2">Uncharacterized protein</fullName>
    </submittedName>
</protein>
<dbReference type="Gene3D" id="3.90.1140.10">
    <property type="entry name" value="Cyclic phosphodiesterase"/>
    <property type="match status" value="1"/>
</dbReference>
<dbReference type="InterPro" id="IPR009097">
    <property type="entry name" value="Cyclic_Pdiesterase"/>
</dbReference>
<dbReference type="GO" id="GO:0004113">
    <property type="term" value="F:2',3'-cyclic-nucleotide 3'-phosphodiesterase activity"/>
    <property type="evidence" value="ECO:0007669"/>
    <property type="project" value="TreeGrafter"/>
</dbReference>
<dbReference type="PANTHER" id="PTHR28141">
    <property type="entry name" value="2',3'-CYCLIC-NUCLEOTIDE 3'-PHOSPHODIESTERASE"/>
    <property type="match status" value="1"/>
</dbReference>
<sequence>MGYSLWLLPGEPQRSALAWVMAYRPTSYRENRQSYSSKSFPDFDPHITLANFSLPSPPSLDVLLPPKLDRVFARFKSLHVGNSYLGSLSVTIEKTSDLMTLHDAIDAHLRLNNIENRGGRFPHMSLFYLDEAVLGDRRRLPERLQRRGLVTSKREGVLLNSFPDGDPPVSLSGFDGEEIWLMDCNGPVAEWKMLDKRHLSFFDTGPAMHPPPPSYASPVVPPIGKNHSHRDYPAPFPATGSNVPERQQSALPPRQAVHRPMPMPPPLYASPVVPPIGKNHSHRDYPAPFPATGSNVPERQQSALPPRQAVHGPMPMPPPLYASPVVPPIGKDNSHRDYPAPFPATGSNVPERQQSALPPRQAVHRPMPMPQIGNNKPHRDDHAQCLSTEPRL</sequence>
<dbReference type="GO" id="GO:0009187">
    <property type="term" value="P:cyclic nucleotide metabolic process"/>
    <property type="evidence" value="ECO:0007669"/>
    <property type="project" value="TreeGrafter"/>
</dbReference>
<gene>
    <name evidence="2" type="ORF">C8F04DRAFT_578734</name>
</gene>
<dbReference type="EMBL" id="JARJCM010000058">
    <property type="protein sequence ID" value="KAJ7034310.1"/>
    <property type="molecule type" value="Genomic_DNA"/>
</dbReference>
<dbReference type="InterPro" id="IPR012386">
    <property type="entry name" value="Cyclic-nucl_3Pdiesterase"/>
</dbReference>
<dbReference type="Proteomes" id="UP001218188">
    <property type="component" value="Unassembled WGS sequence"/>
</dbReference>
<feature type="region of interest" description="Disordered" evidence="1">
    <location>
        <begin position="330"/>
        <end position="392"/>
    </location>
</feature>
<reference evidence="2" key="1">
    <citation type="submission" date="2023-03" db="EMBL/GenBank/DDBJ databases">
        <title>Massive genome expansion in bonnet fungi (Mycena s.s.) driven by repeated elements and novel gene families across ecological guilds.</title>
        <authorList>
            <consortium name="Lawrence Berkeley National Laboratory"/>
            <person name="Harder C.B."/>
            <person name="Miyauchi S."/>
            <person name="Viragh M."/>
            <person name="Kuo A."/>
            <person name="Thoen E."/>
            <person name="Andreopoulos B."/>
            <person name="Lu D."/>
            <person name="Skrede I."/>
            <person name="Drula E."/>
            <person name="Henrissat B."/>
            <person name="Morin E."/>
            <person name="Kohler A."/>
            <person name="Barry K."/>
            <person name="LaButti K."/>
            <person name="Morin E."/>
            <person name="Salamov A."/>
            <person name="Lipzen A."/>
            <person name="Mereny Z."/>
            <person name="Hegedus B."/>
            <person name="Baldrian P."/>
            <person name="Stursova M."/>
            <person name="Weitz H."/>
            <person name="Taylor A."/>
            <person name="Grigoriev I.V."/>
            <person name="Nagy L.G."/>
            <person name="Martin F."/>
            <person name="Kauserud H."/>
        </authorList>
    </citation>
    <scope>NUCLEOTIDE SEQUENCE</scope>
    <source>
        <strain evidence="2">CBHHK200</strain>
    </source>
</reference>
<dbReference type="SUPFAM" id="SSF55144">
    <property type="entry name" value="LigT-like"/>
    <property type="match status" value="1"/>
</dbReference>
<dbReference type="PANTHER" id="PTHR28141:SF1">
    <property type="entry name" value="2',3'-CYCLIC-NUCLEOTIDE 3'-PHOSPHODIESTERASE"/>
    <property type="match status" value="1"/>
</dbReference>
<organism evidence="2 3">
    <name type="scientific">Mycena alexandri</name>
    <dbReference type="NCBI Taxonomy" id="1745969"/>
    <lineage>
        <taxon>Eukaryota</taxon>
        <taxon>Fungi</taxon>
        <taxon>Dikarya</taxon>
        <taxon>Basidiomycota</taxon>
        <taxon>Agaricomycotina</taxon>
        <taxon>Agaricomycetes</taxon>
        <taxon>Agaricomycetidae</taxon>
        <taxon>Agaricales</taxon>
        <taxon>Marasmiineae</taxon>
        <taxon>Mycenaceae</taxon>
        <taxon>Mycena</taxon>
    </lineage>
</organism>
<dbReference type="Pfam" id="PF07823">
    <property type="entry name" value="CPDase"/>
    <property type="match status" value="1"/>
</dbReference>
<accession>A0AAD6X3K1</accession>
<keyword evidence="3" id="KW-1185">Reference proteome</keyword>
<feature type="compositionally biased region" description="Polar residues" evidence="1">
    <location>
        <begin position="345"/>
        <end position="356"/>
    </location>
</feature>
<evidence type="ECO:0000313" key="3">
    <source>
        <dbReference type="Proteomes" id="UP001218188"/>
    </source>
</evidence>
<comment type="caution">
    <text evidence="2">The sequence shown here is derived from an EMBL/GenBank/DDBJ whole genome shotgun (WGS) entry which is preliminary data.</text>
</comment>
<dbReference type="AlphaFoldDB" id="A0AAD6X3K1"/>
<name>A0AAD6X3K1_9AGAR</name>
<evidence type="ECO:0000256" key="1">
    <source>
        <dbReference type="SAM" id="MobiDB-lite"/>
    </source>
</evidence>